<evidence type="ECO:0000313" key="3">
    <source>
        <dbReference type="Proteomes" id="UP001320420"/>
    </source>
</evidence>
<feature type="transmembrane region" description="Helical" evidence="1">
    <location>
        <begin position="220"/>
        <end position="249"/>
    </location>
</feature>
<proteinExistence type="predicted"/>
<evidence type="ECO:0000256" key="1">
    <source>
        <dbReference type="SAM" id="Phobius"/>
    </source>
</evidence>
<feature type="transmembrane region" description="Helical" evidence="1">
    <location>
        <begin position="48"/>
        <end position="72"/>
    </location>
</feature>
<feature type="transmembrane region" description="Helical" evidence="1">
    <location>
        <begin position="269"/>
        <end position="295"/>
    </location>
</feature>
<keyword evidence="1" id="KW-0472">Membrane</keyword>
<sequence>MAFQMSAAVAASLYQRSNLGLSEALNVVAKRSTGSDGNGNDAPQHDNGNAVLLVLILLNVIFWVPVLTFLGYTLNTILPALAVIEDDDAPPSYQAVSLKEDIADAKLGVPPSSLAAGEPGRPRHINGPVTGGVWATCRHLYAVGGWPYFYRGLGYAMVLNLARFLVGLVVYCSVPAMPPAVTLVVADLATVQLSTLWLHQVISTSGGSKSFWQRLPGFKAAFRATALPMVVSDLAVLLCGAVGTIMYTAMGVPTTKFFETPSPNTSGSIATVLAVSAVQILILLFVVIPASVALFRCQGSLLPADEQTIVPFDRTFQLDTVREKGYVSMVEAWKTFSWAAWKRMVLLCVKVTLITIATESAMAGLIFVQALLVTGMQQKQGI</sequence>
<keyword evidence="3" id="KW-1185">Reference proteome</keyword>
<feature type="transmembrane region" description="Helical" evidence="1">
    <location>
        <begin position="344"/>
        <end position="372"/>
    </location>
</feature>
<protein>
    <submittedName>
        <fullName evidence="2">Uncharacterized protein</fullName>
    </submittedName>
</protein>
<name>A0AAN9UP36_9PEZI</name>
<evidence type="ECO:0000313" key="2">
    <source>
        <dbReference type="EMBL" id="KAK7752544.1"/>
    </source>
</evidence>
<keyword evidence="1" id="KW-1133">Transmembrane helix</keyword>
<accession>A0AAN9UP36</accession>
<keyword evidence="1" id="KW-0812">Transmembrane</keyword>
<dbReference type="AlphaFoldDB" id="A0AAN9UP36"/>
<comment type="caution">
    <text evidence="2">The sequence shown here is derived from an EMBL/GenBank/DDBJ whole genome shotgun (WGS) entry which is preliminary data.</text>
</comment>
<gene>
    <name evidence="2" type="ORF">SLS62_005512</name>
</gene>
<feature type="transmembrane region" description="Helical" evidence="1">
    <location>
        <begin position="148"/>
        <end position="171"/>
    </location>
</feature>
<dbReference type="EMBL" id="JAKJXP020000037">
    <property type="protein sequence ID" value="KAK7752544.1"/>
    <property type="molecule type" value="Genomic_DNA"/>
</dbReference>
<reference evidence="2 3" key="1">
    <citation type="submission" date="2024-02" db="EMBL/GenBank/DDBJ databases">
        <title>De novo assembly and annotation of 12 fungi associated with fruit tree decline syndrome in Ontario, Canada.</title>
        <authorList>
            <person name="Sulman M."/>
            <person name="Ellouze W."/>
            <person name="Ilyukhin E."/>
        </authorList>
    </citation>
    <scope>NUCLEOTIDE SEQUENCE [LARGE SCALE GENOMIC DNA]</scope>
    <source>
        <strain evidence="2 3">M11/M66-122</strain>
    </source>
</reference>
<dbReference type="Proteomes" id="UP001320420">
    <property type="component" value="Unassembled WGS sequence"/>
</dbReference>
<organism evidence="2 3">
    <name type="scientific">Diatrype stigma</name>
    <dbReference type="NCBI Taxonomy" id="117547"/>
    <lineage>
        <taxon>Eukaryota</taxon>
        <taxon>Fungi</taxon>
        <taxon>Dikarya</taxon>
        <taxon>Ascomycota</taxon>
        <taxon>Pezizomycotina</taxon>
        <taxon>Sordariomycetes</taxon>
        <taxon>Xylariomycetidae</taxon>
        <taxon>Xylariales</taxon>
        <taxon>Diatrypaceae</taxon>
        <taxon>Diatrype</taxon>
    </lineage>
</organism>